<accession>A0AAN8X3B3</accession>
<dbReference type="Pfam" id="PF01347">
    <property type="entry name" value="Vitellogenin_N"/>
    <property type="match status" value="1"/>
</dbReference>
<dbReference type="InterPro" id="IPR001747">
    <property type="entry name" value="Vitellogenin_N"/>
</dbReference>
<keyword evidence="1 2" id="KW-0732">Signal</keyword>
<evidence type="ECO:0000256" key="1">
    <source>
        <dbReference type="ARBA" id="ARBA00022729"/>
    </source>
</evidence>
<evidence type="ECO:0000259" key="3">
    <source>
        <dbReference type="Pfam" id="PF01347"/>
    </source>
</evidence>
<feature type="signal peptide" evidence="2">
    <location>
        <begin position="1"/>
        <end position="24"/>
    </location>
</feature>
<dbReference type="GO" id="GO:0005319">
    <property type="term" value="F:lipid transporter activity"/>
    <property type="evidence" value="ECO:0007669"/>
    <property type="project" value="InterPro"/>
</dbReference>
<name>A0AAN8X3B3_HALRR</name>
<organism evidence="4 5">
    <name type="scientific">Halocaridina rubra</name>
    <name type="common">Hawaiian red shrimp</name>
    <dbReference type="NCBI Taxonomy" id="373956"/>
    <lineage>
        <taxon>Eukaryota</taxon>
        <taxon>Metazoa</taxon>
        <taxon>Ecdysozoa</taxon>
        <taxon>Arthropoda</taxon>
        <taxon>Crustacea</taxon>
        <taxon>Multicrustacea</taxon>
        <taxon>Malacostraca</taxon>
        <taxon>Eumalacostraca</taxon>
        <taxon>Eucarida</taxon>
        <taxon>Decapoda</taxon>
        <taxon>Pleocyemata</taxon>
        <taxon>Caridea</taxon>
        <taxon>Atyoidea</taxon>
        <taxon>Atyidae</taxon>
        <taxon>Halocaridina</taxon>
    </lineage>
</organism>
<evidence type="ECO:0000256" key="2">
    <source>
        <dbReference type="SAM" id="SignalP"/>
    </source>
</evidence>
<dbReference type="InterPro" id="IPR015816">
    <property type="entry name" value="Vitellinogen_b-sht_N"/>
</dbReference>
<feature type="chain" id="PRO_5042856183" description="Vitellogenin domain-containing protein" evidence="2">
    <location>
        <begin position="25"/>
        <end position="113"/>
    </location>
</feature>
<reference evidence="4 5" key="1">
    <citation type="submission" date="2023-11" db="EMBL/GenBank/DDBJ databases">
        <title>Halocaridina rubra genome assembly.</title>
        <authorList>
            <person name="Smith C."/>
        </authorList>
    </citation>
    <scope>NUCLEOTIDE SEQUENCE [LARGE SCALE GENOMIC DNA]</scope>
    <source>
        <strain evidence="4">EP-1</strain>
        <tissue evidence="4">Whole</tissue>
    </source>
</reference>
<feature type="domain" description="Vitellogenin" evidence="3">
    <location>
        <begin position="50"/>
        <end position="105"/>
    </location>
</feature>
<dbReference type="Gene3D" id="2.30.230.10">
    <property type="entry name" value="Lipovitellin, beta-sheet shell regions, chain A"/>
    <property type="match status" value="1"/>
</dbReference>
<dbReference type="SUPFAM" id="SSF56968">
    <property type="entry name" value="Lipovitellin-phosvitin complex, beta-sheet shell regions"/>
    <property type="match status" value="1"/>
</dbReference>
<evidence type="ECO:0000313" key="4">
    <source>
        <dbReference type="EMBL" id="KAK7073333.1"/>
    </source>
</evidence>
<dbReference type="Proteomes" id="UP001381693">
    <property type="component" value="Unassembled WGS sequence"/>
</dbReference>
<comment type="caution">
    <text evidence="4">The sequence shown here is derived from an EMBL/GenBank/DDBJ whole genome shotgun (WGS) entry which is preliminary data.</text>
</comment>
<gene>
    <name evidence="4" type="ORF">SK128_006665</name>
</gene>
<proteinExistence type="predicted"/>
<evidence type="ECO:0000313" key="5">
    <source>
        <dbReference type="Proteomes" id="UP001381693"/>
    </source>
</evidence>
<keyword evidence="5" id="KW-1185">Reference proteome</keyword>
<dbReference type="AlphaFoldDB" id="A0AAN8X3B3"/>
<sequence length="113" mass="12579">MSSSPLSPFFFLVAHLLAYVGANADPWPPDLPRCSTECPIMGSSILHYLPETTYTYAYSGRSQVHLQDIPDGVSYMDWSARVDLTWIGPCDVAISFKNVVVNGVRSNCCFFCY</sequence>
<dbReference type="EMBL" id="JAXCGZ010013219">
    <property type="protein sequence ID" value="KAK7073333.1"/>
    <property type="molecule type" value="Genomic_DNA"/>
</dbReference>
<dbReference type="InterPro" id="IPR015819">
    <property type="entry name" value="Lipid_transp_b-sht_shell"/>
</dbReference>
<protein>
    <recommendedName>
        <fullName evidence="3">Vitellogenin domain-containing protein</fullName>
    </recommendedName>
</protein>